<evidence type="ECO:0000256" key="7">
    <source>
        <dbReference type="RuleBase" id="RU000471"/>
    </source>
</evidence>
<evidence type="ECO:0000256" key="3">
    <source>
        <dbReference type="ARBA" id="ARBA00021009"/>
    </source>
</evidence>
<accession>A0A140CUU1</accession>
<evidence type="ECO:0000313" key="10">
    <source>
        <dbReference type="EMBL" id="AMJ16571.1"/>
    </source>
</evidence>
<keyword evidence="6 9" id="KW-0472">Membrane</keyword>
<evidence type="ECO:0000256" key="8">
    <source>
        <dbReference type="RuleBase" id="RU000473"/>
    </source>
</evidence>
<evidence type="ECO:0000256" key="4">
    <source>
        <dbReference type="ARBA" id="ARBA00022692"/>
    </source>
</evidence>
<dbReference type="GO" id="GO:0003954">
    <property type="term" value="F:NADH dehydrogenase activity"/>
    <property type="evidence" value="ECO:0007669"/>
    <property type="project" value="TreeGrafter"/>
</dbReference>
<comment type="similarity">
    <text evidence="2 7">Belongs to the complex I subunit 1 family.</text>
</comment>
<dbReference type="AlphaFoldDB" id="A0A140CUU1"/>
<dbReference type="InterPro" id="IPR001694">
    <property type="entry name" value="NADH_UbQ_OxRdtase_su1/FPO"/>
</dbReference>
<name>A0A140CUU1_9METZ</name>
<feature type="transmembrane region" description="Helical" evidence="9">
    <location>
        <begin position="20"/>
        <end position="37"/>
    </location>
</feature>
<dbReference type="Pfam" id="PF00146">
    <property type="entry name" value="NADHdh"/>
    <property type="match status" value="1"/>
</dbReference>
<proteinExistence type="inferred from homology"/>
<keyword evidence="5 9" id="KW-1133">Transmembrane helix</keyword>
<evidence type="ECO:0000256" key="1">
    <source>
        <dbReference type="ARBA" id="ARBA00004141"/>
    </source>
</evidence>
<reference evidence="10" key="1">
    <citation type="journal article" date="2016" name="Curr. Biol.">
        <title>Extensive Mitochondrial mRNA Editing and Unusual Mitochondrial Genome Organization in Calcaronean Sponges.</title>
        <authorList>
            <person name="Lavrov D.V."/>
            <person name="Adamski M."/>
            <person name="Chevaldonne P."/>
            <person name="Adamska M."/>
        </authorList>
    </citation>
    <scope>NUCLEOTIDE SEQUENCE</scope>
</reference>
<keyword evidence="8" id="KW-0830">Ubiquinone</keyword>
<feature type="transmembrane region" description="Helical" evidence="9">
    <location>
        <begin position="284"/>
        <end position="305"/>
    </location>
</feature>
<keyword evidence="10" id="KW-0560">Oxidoreductase</keyword>
<feature type="transmembrane region" description="Helical" evidence="9">
    <location>
        <begin position="115"/>
        <end position="135"/>
    </location>
</feature>
<dbReference type="PROSITE" id="PS00668">
    <property type="entry name" value="COMPLEX1_ND1_2"/>
    <property type="match status" value="1"/>
</dbReference>
<dbReference type="GO" id="GO:0009060">
    <property type="term" value="P:aerobic respiration"/>
    <property type="evidence" value="ECO:0007669"/>
    <property type="project" value="TreeGrafter"/>
</dbReference>
<dbReference type="EMBL" id="KT997998">
    <property type="protein sequence ID" value="AMJ16571.1"/>
    <property type="molecule type" value="Genomic_DNA"/>
</dbReference>
<feature type="transmembrane region" description="Helical" evidence="9">
    <location>
        <begin position="183"/>
        <end position="204"/>
    </location>
</feature>
<dbReference type="GO" id="GO:0005743">
    <property type="term" value="C:mitochondrial inner membrane"/>
    <property type="evidence" value="ECO:0007669"/>
    <property type="project" value="UniProtKB-SubCell"/>
</dbReference>
<keyword evidence="4 7" id="KW-0812">Transmembrane</keyword>
<comment type="subcellular location">
    <subcellularLocation>
        <location evidence="1">Membrane</location>
        <topology evidence="1">Multi-pass membrane protein</topology>
    </subcellularLocation>
    <subcellularLocation>
        <location evidence="7">Mitochondrion inner membrane</location>
        <topology evidence="7">Multi-pass membrane protein</topology>
    </subcellularLocation>
</comment>
<keyword evidence="7" id="KW-0520">NAD</keyword>
<comment type="catalytic activity">
    <reaction evidence="8">
        <text>a ubiquinone + NADH + 5 H(+)(in) = a ubiquinol + NAD(+) + 4 H(+)(out)</text>
        <dbReference type="Rhea" id="RHEA:29091"/>
        <dbReference type="Rhea" id="RHEA-COMP:9565"/>
        <dbReference type="Rhea" id="RHEA-COMP:9566"/>
        <dbReference type="ChEBI" id="CHEBI:15378"/>
        <dbReference type="ChEBI" id="CHEBI:16389"/>
        <dbReference type="ChEBI" id="CHEBI:17976"/>
        <dbReference type="ChEBI" id="CHEBI:57540"/>
        <dbReference type="ChEBI" id="CHEBI:57945"/>
        <dbReference type="EC" id="7.1.1.2"/>
    </reaction>
</comment>
<dbReference type="EC" id="7.1.1.2" evidence="8"/>
<evidence type="ECO:0000256" key="9">
    <source>
        <dbReference type="SAM" id="Phobius"/>
    </source>
</evidence>
<geneLocation type="mitochondrion" evidence="10"/>
<dbReference type="GO" id="GO:0008137">
    <property type="term" value="F:NADH dehydrogenase (ubiquinone) activity"/>
    <property type="evidence" value="ECO:0007669"/>
    <property type="project" value="UniProtKB-EC"/>
</dbReference>
<protein>
    <recommendedName>
        <fullName evidence="3 8">NADH-ubiquinone oxidoreductase chain 1</fullName>
        <ecNumber evidence="8">7.1.1.2</ecNumber>
    </recommendedName>
</protein>
<dbReference type="InterPro" id="IPR018086">
    <property type="entry name" value="NADH_UbQ_OxRdtase_su1_CS"/>
</dbReference>
<evidence type="ECO:0000256" key="6">
    <source>
        <dbReference type="ARBA" id="ARBA00023136"/>
    </source>
</evidence>
<evidence type="ECO:0000256" key="2">
    <source>
        <dbReference type="ARBA" id="ARBA00010535"/>
    </source>
</evidence>
<sequence length="308" mass="34590">MGDGAKGYYVYVAALNQNNLIPAMAFLGLLMVFTLWERRCLAMAHGRVGPWRAGAWMWVTPLLDGVKLLKRGAFMPASSSIVWFLMLPMMGLSLVLVMALSLPQVNDLTFMWPCWLVLPVLMVLMGLLSWVAMLMMRAMGSAYPMMGSIRMVSQAIGYELVWSLSFFMPLCIEFSLSPLESGVIWPMMVIIPMGFILAGVLMLAETHRTPFDMVEGESELVSGYSTEQGGWAFTSFFLSEQGHLWVSGLLLSLLWLGSSWLMTTILVIMVVTRATLPRLRYDKLMDICWKIALPWTLSLGLLSFLMRL</sequence>
<gene>
    <name evidence="10" type="primary">nad1</name>
</gene>
<evidence type="ECO:0000256" key="5">
    <source>
        <dbReference type="ARBA" id="ARBA00022989"/>
    </source>
</evidence>
<feature type="transmembrane region" description="Helical" evidence="9">
    <location>
        <begin position="81"/>
        <end position="103"/>
    </location>
</feature>
<feature type="transmembrane region" description="Helical" evidence="9">
    <location>
        <begin position="156"/>
        <end position="177"/>
    </location>
</feature>
<dbReference type="PANTHER" id="PTHR11432:SF3">
    <property type="entry name" value="NADH-UBIQUINONE OXIDOREDUCTASE CHAIN 1"/>
    <property type="match status" value="1"/>
</dbReference>
<organism evidence="10">
    <name type="scientific">Petrobiona massiliana</name>
    <dbReference type="NCBI Taxonomy" id="68578"/>
    <lineage>
        <taxon>Eukaryota</taxon>
        <taxon>Metazoa</taxon>
        <taxon>Porifera</taxon>
        <taxon>Calcarea</taxon>
        <taxon>Calcaronea</taxon>
        <taxon>Baerida</taxon>
        <taxon>Petrobionidae</taxon>
        <taxon>Petrobiona</taxon>
    </lineage>
</organism>
<keyword evidence="8 10" id="KW-0496">Mitochondrion</keyword>
<feature type="transmembrane region" description="Helical" evidence="9">
    <location>
        <begin position="244"/>
        <end position="272"/>
    </location>
</feature>
<dbReference type="PANTHER" id="PTHR11432">
    <property type="entry name" value="NADH DEHYDROGENASE SUBUNIT 1"/>
    <property type="match status" value="1"/>
</dbReference>